<feature type="region of interest" description="Disordered" evidence="1">
    <location>
        <begin position="1"/>
        <end position="27"/>
    </location>
</feature>
<comment type="caution">
    <text evidence="2">The sequence shown here is derived from an EMBL/GenBank/DDBJ whole genome shotgun (WGS) entry which is preliminary data.</text>
</comment>
<dbReference type="Proteomes" id="UP001431783">
    <property type="component" value="Unassembled WGS sequence"/>
</dbReference>
<evidence type="ECO:0000313" key="3">
    <source>
        <dbReference type="Proteomes" id="UP001431783"/>
    </source>
</evidence>
<dbReference type="AlphaFoldDB" id="A0AAW1UR86"/>
<evidence type="ECO:0000313" key="2">
    <source>
        <dbReference type="EMBL" id="KAK9882485.1"/>
    </source>
</evidence>
<gene>
    <name evidence="2" type="ORF">WA026_021827</name>
</gene>
<proteinExistence type="predicted"/>
<evidence type="ECO:0008006" key="4">
    <source>
        <dbReference type="Google" id="ProtNLM"/>
    </source>
</evidence>
<accession>A0AAW1UR86</accession>
<protein>
    <recommendedName>
        <fullName evidence="4">DUF4371 domain-containing protein</fullName>
    </recommendedName>
</protein>
<evidence type="ECO:0000256" key="1">
    <source>
        <dbReference type="SAM" id="MobiDB-lite"/>
    </source>
</evidence>
<organism evidence="2 3">
    <name type="scientific">Henosepilachna vigintioctopunctata</name>
    <dbReference type="NCBI Taxonomy" id="420089"/>
    <lineage>
        <taxon>Eukaryota</taxon>
        <taxon>Metazoa</taxon>
        <taxon>Ecdysozoa</taxon>
        <taxon>Arthropoda</taxon>
        <taxon>Hexapoda</taxon>
        <taxon>Insecta</taxon>
        <taxon>Pterygota</taxon>
        <taxon>Neoptera</taxon>
        <taxon>Endopterygota</taxon>
        <taxon>Coleoptera</taxon>
        <taxon>Polyphaga</taxon>
        <taxon>Cucujiformia</taxon>
        <taxon>Coccinelloidea</taxon>
        <taxon>Coccinellidae</taxon>
        <taxon>Epilachninae</taxon>
        <taxon>Epilachnini</taxon>
        <taxon>Henosepilachna</taxon>
    </lineage>
</organism>
<keyword evidence="3" id="KW-1185">Reference proteome</keyword>
<dbReference type="EMBL" id="JARQZJ010000077">
    <property type="protein sequence ID" value="KAK9882485.1"/>
    <property type="molecule type" value="Genomic_DNA"/>
</dbReference>
<sequence>MQKLSSQQTLRGCLQQQKPKKDDQKEFNEDLSKAMIPSNIPLSKLNNPNLKEFLGKYCKLNIPDESTLRKASVHSIYKQTLTFIKNEVNSNYFYIVVDETTDSCGRYIAHALKGVLGETNPSRSYLFAPKKHEKANN</sequence>
<reference evidence="2 3" key="1">
    <citation type="submission" date="2023-03" db="EMBL/GenBank/DDBJ databases">
        <title>Genome insight into feeding habits of ladybird beetles.</title>
        <authorList>
            <person name="Li H.-S."/>
            <person name="Huang Y.-H."/>
            <person name="Pang H."/>
        </authorList>
    </citation>
    <scope>NUCLEOTIDE SEQUENCE [LARGE SCALE GENOMIC DNA]</scope>
    <source>
        <strain evidence="2">SYSU_2023b</strain>
        <tissue evidence="2">Whole body</tissue>
    </source>
</reference>
<feature type="compositionally biased region" description="Polar residues" evidence="1">
    <location>
        <begin position="1"/>
        <end position="10"/>
    </location>
</feature>
<name>A0AAW1UR86_9CUCU</name>